<gene>
    <name evidence="1" type="ORF">K1T71_006165</name>
</gene>
<dbReference type="Proteomes" id="UP000824533">
    <property type="component" value="Linkage Group LG10"/>
</dbReference>
<keyword evidence="2" id="KW-1185">Reference proteome</keyword>
<name>A0ACC1D4M0_9NEOP</name>
<evidence type="ECO:0000313" key="1">
    <source>
        <dbReference type="EMBL" id="KAJ0178342.1"/>
    </source>
</evidence>
<reference evidence="1 2" key="1">
    <citation type="journal article" date="2021" name="Front. Genet.">
        <title>Chromosome-Level Genome Assembly Reveals Significant Gene Expansion in the Toll and IMD Signaling Pathways of Dendrolimus kikuchii.</title>
        <authorList>
            <person name="Zhou J."/>
            <person name="Wu P."/>
            <person name="Xiong Z."/>
            <person name="Liu N."/>
            <person name="Zhao N."/>
            <person name="Ji M."/>
            <person name="Qiu Y."/>
            <person name="Yang B."/>
        </authorList>
    </citation>
    <scope>NUCLEOTIDE SEQUENCE [LARGE SCALE GENOMIC DNA]</scope>
    <source>
        <strain evidence="1">Ann1</strain>
    </source>
</reference>
<sequence>MYKLVVLFALVAAGAAKPGAIIELATTNLTPVTTVYTNQASSVFHPAPIVYLSPSSPHYIKKRSAPKFIVPTTYVATSPAIATTYTAPLVHSAPLVSSTSYLSVAPVAYTSTHIIKKRGAILPTTYIAPTTYTSAPIVTSTYTAATPLFSSSPLISHPLTYSHHFIKKRSAPLLSTYIAPATFSHQSRIDVQGAAPLVTSYPSPLAYTSPVFIPHAN</sequence>
<accession>A0ACC1D4M0</accession>
<comment type="caution">
    <text evidence="1">The sequence shown here is derived from an EMBL/GenBank/DDBJ whole genome shotgun (WGS) entry which is preliminary data.</text>
</comment>
<protein>
    <submittedName>
        <fullName evidence="1">Uncharacterized protein</fullName>
    </submittedName>
</protein>
<organism evidence="1 2">
    <name type="scientific">Dendrolimus kikuchii</name>
    <dbReference type="NCBI Taxonomy" id="765133"/>
    <lineage>
        <taxon>Eukaryota</taxon>
        <taxon>Metazoa</taxon>
        <taxon>Ecdysozoa</taxon>
        <taxon>Arthropoda</taxon>
        <taxon>Hexapoda</taxon>
        <taxon>Insecta</taxon>
        <taxon>Pterygota</taxon>
        <taxon>Neoptera</taxon>
        <taxon>Endopterygota</taxon>
        <taxon>Lepidoptera</taxon>
        <taxon>Glossata</taxon>
        <taxon>Ditrysia</taxon>
        <taxon>Bombycoidea</taxon>
        <taxon>Lasiocampidae</taxon>
        <taxon>Dendrolimus</taxon>
    </lineage>
</organism>
<proteinExistence type="predicted"/>
<dbReference type="EMBL" id="CM034396">
    <property type="protein sequence ID" value="KAJ0178342.1"/>
    <property type="molecule type" value="Genomic_DNA"/>
</dbReference>
<evidence type="ECO:0000313" key="2">
    <source>
        <dbReference type="Proteomes" id="UP000824533"/>
    </source>
</evidence>